<sequence>MKSLYAWYTRAREKLRTIAADHRQRVSLLVVAGIAGMLLVGVSEWLPAAEEKPRTDTRTTQQGVSDSYADALETRLENLISATEGAGRALVMVTLEAGQTTQYAADEEQSADSRRREPVRVGDTGLVEEIRYPRVLGVAVVCEGGDDPGVQCAVTELVDALTDVGAHHITVTKMHAN</sequence>
<dbReference type="Proteomes" id="UP000886803">
    <property type="component" value="Unassembled WGS sequence"/>
</dbReference>
<comment type="caution">
    <text evidence="2">The sequence shown here is derived from an EMBL/GenBank/DDBJ whole genome shotgun (WGS) entry which is preliminary data.</text>
</comment>
<proteinExistence type="predicted"/>
<gene>
    <name evidence="2" type="ORF">H9945_02410</name>
</gene>
<keyword evidence="1" id="KW-0472">Membrane</keyword>
<dbReference type="EMBL" id="DWYG01000026">
    <property type="protein sequence ID" value="HJB41330.1"/>
    <property type="molecule type" value="Genomic_DNA"/>
</dbReference>
<accession>A0A9D2S3H5</accession>
<evidence type="ECO:0000256" key="1">
    <source>
        <dbReference type="SAM" id="Phobius"/>
    </source>
</evidence>
<organism evidence="2 3">
    <name type="scientific">Candidatus Gemmiger avicola</name>
    <dbReference type="NCBI Taxonomy" id="2838605"/>
    <lineage>
        <taxon>Bacteria</taxon>
        <taxon>Bacillati</taxon>
        <taxon>Bacillota</taxon>
        <taxon>Clostridia</taxon>
        <taxon>Eubacteriales</taxon>
        <taxon>Gemmiger</taxon>
    </lineage>
</organism>
<dbReference type="AlphaFoldDB" id="A0A9D2S3H5"/>
<feature type="transmembrane region" description="Helical" evidence="1">
    <location>
        <begin position="26"/>
        <end position="46"/>
    </location>
</feature>
<protein>
    <recommendedName>
        <fullName evidence="4">Stage III sporulation protein AG</fullName>
    </recommendedName>
</protein>
<evidence type="ECO:0000313" key="3">
    <source>
        <dbReference type="Proteomes" id="UP000886803"/>
    </source>
</evidence>
<evidence type="ECO:0000313" key="2">
    <source>
        <dbReference type="EMBL" id="HJB41330.1"/>
    </source>
</evidence>
<evidence type="ECO:0008006" key="4">
    <source>
        <dbReference type="Google" id="ProtNLM"/>
    </source>
</evidence>
<reference evidence="2" key="1">
    <citation type="journal article" date="2021" name="PeerJ">
        <title>Extensive microbial diversity within the chicken gut microbiome revealed by metagenomics and culture.</title>
        <authorList>
            <person name="Gilroy R."/>
            <person name="Ravi A."/>
            <person name="Getino M."/>
            <person name="Pursley I."/>
            <person name="Horton D.L."/>
            <person name="Alikhan N.F."/>
            <person name="Baker D."/>
            <person name="Gharbi K."/>
            <person name="Hall N."/>
            <person name="Watson M."/>
            <person name="Adriaenssens E.M."/>
            <person name="Foster-Nyarko E."/>
            <person name="Jarju S."/>
            <person name="Secka A."/>
            <person name="Antonio M."/>
            <person name="Oren A."/>
            <person name="Chaudhuri R.R."/>
            <person name="La Ragione R."/>
            <person name="Hildebrand F."/>
            <person name="Pallen M.J."/>
        </authorList>
    </citation>
    <scope>NUCLEOTIDE SEQUENCE</scope>
    <source>
        <strain evidence="2">ChiBcec8-13705</strain>
    </source>
</reference>
<reference evidence="2" key="2">
    <citation type="submission" date="2021-04" db="EMBL/GenBank/DDBJ databases">
        <authorList>
            <person name="Gilroy R."/>
        </authorList>
    </citation>
    <scope>NUCLEOTIDE SEQUENCE</scope>
    <source>
        <strain evidence="2">ChiBcec8-13705</strain>
    </source>
</reference>
<name>A0A9D2S3H5_9FIRM</name>
<keyword evidence="1" id="KW-1133">Transmembrane helix</keyword>
<keyword evidence="1" id="KW-0812">Transmembrane</keyword>